<evidence type="ECO:0008006" key="3">
    <source>
        <dbReference type="Google" id="ProtNLM"/>
    </source>
</evidence>
<dbReference type="Gene3D" id="3.40.50.1820">
    <property type="entry name" value="alpha/beta hydrolase"/>
    <property type="match status" value="1"/>
</dbReference>
<keyword evidence="2" id="KW-1185">Reference proteome</keyword>
<dbReference type="PANTHER" id="PTHR47381:SF3">
    <property type="entry name" value="ALPHA_BETA-HYDROLASES SUPERFAMILY PROTEIN"/>
    <property type="match status" value="1"/>
</dbReference>
<dbReference type="InterPro" id="IPR029058">
    <property type="entry name" value="AB_hydrolase_fold"/>
</dbReference>
<dbReference type="Proteomes" id="UP001648503">
    <property type="component" value="Unassembled WGS sequence"/>
</dbReference>
<evidence type="ECO:0000313" key="2">
    <source>
        <dbReference type="Proteomes" id="UP001648503"/>
    </source>
</evidence>
<reference evidence="1 2" key="1">
    <citation type="submission" date="2021-02" db="EMBL/GenBank/DDBJ databases">
        <title>Variation within the Batrachochytrium salamandrivorans European outbreak.</title>
        <authorList>
            <person name="Kelly M."/>
            <person name="Pasmans F."/>
            <person name="Shea T.P."/>
            <person name="Munoz J.F."/>
            <person name="Carranza S."/>
            <person name="Cuomo C.A."/>
            <person name="Martel A."/>
        </authorList>
    </citation>
    <scope>NUCLEOTIDE SEQUENCE [LARGE SCALE GENOMIC DNA]</scope>
    <source>
        <strain evidence="1 2">AMFP18/2</strain>
    </source>
</reference>
<dbReference type="SUPFAM" id="SSF53474">
    <property type="entry name" value="alpha/beta-Hydrolases"/>
    <property type="match status" value="1"/>
</dbReference>
<dbReference type="EMBL" id="JAFCIX010000351">
    <property type="protein sequence ID" value="KAH6593582.1"/>
    <property type="molecule type" value="Genomic_DNA"/>
</dbReference>
<evidence type="ECO:0000313" key="1">
    <source>
        <dbReference type="EMBL" id="KAH6593582.1"/>
    </source>
</evidence>
<proteinExistence type="predicted"/>
<dbReference type="PANTHER" id="PTHR47381">
    <property type="entry name" value="ALPHA/BETA-HYDROLASES SUPERFAMILY PROTEIN"/>
    <property type="match status" value="1"/>
</dbReference>
<gene>
    <name evidence="1" type="ORF">BASA50_007251</name>
</gene>
<accession>A0ABQ8FAT3</accession>
<protein>
    <recommendedName>
        <fullName evidence="3">Peptidase S9 prolyl oligopeptidase catalytic domain-containing protein</fullName>
    </recommendedName>
</protein>
<sequence>MTHSVVETAVGGIPVTVVRKSNSTAQHHAVLFFLHGRKEPLKRYIEHARVLVTAASTNTGTTSDDGKTLELVVVLFEQRNHGSRLVNAIGNDTWITGNPSHATDMWSIQYGTSKDVSFLIDVLQMHLPYLNICRWGMAGVSLGGHSTLLAVVHAALMDAFSLTTSEPRLDVAIAIIGCADYAAMILPRAVTSGLPIPPISYDHIPQSLLDTLKRLDPINNIKNLGHQKLLILSGGLDTMVPASANAVFVKLAREHYSQQGNQTYFDERIDPVAEHSFSPWMMTQTQTWIQQWLL</sequence>
<name>A0ABQ8FAT3_9FUNG</name>
<comment type="caution">
    <text evidence="1">The sequence shown here is derived from an EMBL/GenBank/DDBJ whole genome shotgun (WGS) entry which is preliminary data.</text>
</comment>
<organism evidence="1 2">
    <name type="scientific">Batrachochytrium salamandrivorans</name>
    <dbReference type="NCBI Taxonomy" id="1357716"/>
    <lineage>
        <taxon>Eukaryota</taxon>
        <taxon>Fungi</taxon>
        <taxon>Fungi incertae sedis</taxon>
        <taxon>Chytridiomycota</taxon>
        <taxon>Chytridiomycota incertae sedis</taxon>
        <taxon>Chytridiomycetes</taxon>
        <taxon>Rhizophydiales</taxon>
        <taxon>Rhizophydiales incertae sedis</taxon>
        <taxon>Batrachochytrium</taxon>
    </lineage>
</organism>